<dbReference type="InterPro" id="IPR011112">
    <property type="entry name" value="Rho-like_N"/>
</dbReference>
<evidence type="ECO:0000256" key="2">
    <source>
        <dbReference type="SAM" id="MobiDB-lite"/>
    </source>
</evidence>
<comment type="caution">
    <text evidence="6">The sequence shown here is derived from an EMBL/GenBank/DDBJ whole genome shotgun (WGS) entry which is preliminary data.</text>
</comment>
<keyword evidence="3" id="KW-0472">Membrane</keyword>
<evidence type="ECO:0000313" key="7">
    <source>
        <dbReference type="Proteomes" id="UP000613011"/>
    </source>
</evidence>
<dbReference type="InterPro" id="IPR016194">
    <property type="entry name" value="SPOC-like_C_dom_sf"/>
</dbReference>
<accession>A0A937D9B8</accession>
<dbReference type="AlphaFoldDB" id="A0A937D9B8"/>
<evidence type="ECO:0008006" key="8">
    <source>
        <dbReference type="Google" id="ProtNLM"/>
    </source>
</evidence>
<dbReference type="PIRSF" id="PIRSF006493">
    <property type="entry name" value="Prok_Ku"/>
    <property type="match status" value="1"/>
</dbReference>
<dbReference type="GO" id="GO:0006353">
    <property type="term" value="P:DNA-templated transcription termination"/>
    <property type="evidence" value="ECO:0007669"/>
    <property type="project" value="InterPro"/>
</dbReference>
<evidence type="ECO:0000259" key="5">
    <source>
        <dbReference type="SMART" id="SM00959"/>
    </source>
</evidence>
<evidence type="ECO:0000259" key="4">
    <source>
        <dbReference type="SMART" id="SM00559"/>
    </source>
</evidence>
<dbReference type="Proteomes" id="UP000613011">
    <property type="component" value="Unassembled WGS sequence"/>
</dbReference>
<dbReference type="RefSeq" id="WP_201686117.1">
    <property type="nucleotide sequence ID" value="NZ_JAEQNA010000010.1"/>
</dbReference>
<proteinExistence type="predicted"/>
<dbReference type="GO" id="GO:0006303">
    <property type="term" value="P:double-strand break repair via nonhomologous end joining"/>
    <property type="evidence" value="ECO:0007669"/>
    <property type="project" value="InterPro"/>
</dbReference>
<evidence type="ECO:0000256" key="3">
    <source>
        <dbReference type="SAM" id="Phobius"/>
    </source>
</evidence>
<feature type="transmembrane region" description="Helical" evidence="3">
    <location>
        <begin position="12"/>
        <end position="31"/>
    </location>
</feature>
<dbReference type="GO" id="GO:0003690">
    <property type="term" value="F:double-stranded DNA binding"/>
    <property type="evidence" value="ECO:0007669"/>
    <property type="project" value="TreeGrafter"/>
</dbReference>
<protein>
    <recommendedName>
        <fullName evidence="8">Non-homologous end joining protein Ku</fullName>
    </recommendedName>
</protein>
<evidence type="ECO:0000313" key="6">
    <source>
        <dbReference type="EMBL" id="MBL0422991.1"/>
    </source>
</evidence>
<dbReference type="InterPro" id="IPR006164">
    <property type="entry name" value="DNA_bd_Ku70/Ku80"/>
</dbReference>
<keyword evidence="3" id="KW-1133">Transmembrane helix</keyword>
<feature type="compositionally biased region" description="Acidic residues" evidence="2">
    <location>
        <begin position="243"/>
        <end position="253"/>
    </location>
</feature>
<organism evidence="6 7">
    <name type="scientific">Ramlibacter aurantiacus</name>
    <dbReference type="NCBI Taxonomy" id="2801330"/>
    <lineage>
        <taxon>Bacteria</taxon>
        <taxon>Pseudomonadati</taxon>
        <taxon>Pseudomonadota</taxon>
        <taxon>Betaproteobacteria</taxon>
        <taxon>Burkholderiales</taxon>
        <taxon>Comamonadaceae</taxon>
        <taxon>Ramlibacter</taxon>
    </lineage>
</organism>
<keyword evidence="3" id="KW-0812">Transmembrane</keyword>
<gene>
    <name evidence="6" type="ORF">JI739_21825</name>
</gene>
<feature type="domain" description="Ku" evidence="4">
    <location>
        <begin position="60"/>
        <end position="188"/>
    </location>
</feature>
<feature type="region of interest" description="Disordered" evidence="2">
    <location>
        <begin position="274"/>
        <end position="339"/>
    </location>
</feature>
<dbReference type="PANTHER" id="PTHR41251">
    <property type="entry name" value="NON-HOMOLOGOUS END JOINING PROTEIN KU"/>
    <property type="match status" value="1"/>
</dbReference>
<dbReference type="Pfam" id="PF02735">
    <property type="entry name" value="Ku"/>
    <property type="match status" value="1"/>
</dbReference>
<feature type="compositionally biased region" description="Basic and acidic residues" evidence="2">
    <location>
        <begin position="300"/>
        <end position="311"/>
    </location>
</feature>
<dbReference type="SMART" id="SM00959">
    <property type="entry name" value="Rho_N"/>
    <property type="match status" value="1"/>
</dbReference>
<dbReference type="PANTHER" id="PTHR41251:SF1">
    <property type="entry name" value="NON-HOMOLOGOUS END JOINING PROTEIN KU"/>
    <property type="match status" value="1"/>
</dbReference>
<name>A0A937D9B8_9BURK</name>
<keyword evidence="1" id="KW-0238">DNA-binding</keyword>
<sequence>MPEATAPAPVRSFWSGTITFGLVSIPVDFYAAARPRQKALKLVDAQGHPLGRQYTRESDGKPLSRNEIVRGYETDDGRLVVVTDEEFASAAPETSRDIDLHRFVPLAQIAPAYFVRPYFLAPAARSGKAYTLLAQTMERSGKVGIGRLVMRSHEYLVALIAEGGVLRAETLRTFDELRTPEAVGLPAPVEPPRKLLDAFAREVGALIEKRLDLHELEDREAEALQALAQRKARQGRDVVEDAPAAEDADADADEGGAAKVVDLVQLLRRSLAGRSGEAPAKAARTESPPAPPAPTGSLADKTREELYRMAAERQLPGRSRMNKAQLLEALQPKRARRRG</sequence>
<dbReference type="InterPro" id="IPR009187">
    <property type="entry name" value="Prok_Ku"/>
</dbReference>
<dbReference type="SMART" id="SM00559">
    <property type="entry name" value="Ku78"/>
    <property type="match status" value="1"/>
</dbReference>
<feature type="region of interest" description="Disordered" evidence="2">
    <location>
        <begin position="229"/>
        <end position="253"/>
    </location>
</feature>
<reference evidence="6" key="1">
    <citation type="submission" date="2021-01" db="EMBL/GenBank/DDBJ databases">
        <title>Ramlibacter sp. strain AW1 16S ribosomal RNA gene Genome sequencing and assembly.</title>
        <authorList>
            <person name="Kang M."/>
        </authorList>
    </citation>
    <scope>NUCLEOTIDE SEQUENCE</scope>
    <source>
        <strain evidence="6">AW1</strain>
    </source>
</reference>
<feature type="domain" description="Rho termination factor-like N-terminal" evidence="5">
    <location>
        <begin position="297"/>
        <end position="339"/>
    </location>
</feature>
<keyword evidence="7" id="KW-1185">Reference proteome</keyword>
<dbReference type="EMBL" id="JAEQNA010000010">
    <property type="protein sequence ID" value="MBL0422991.1"/>
    <property type="molecule type" value="Genomic_DNA"/>
</dbReference>
<evidence type="ECO:0000256" key="1">
    <source>
        <dbReference type="ARBA" id="ARBA00023125"/>
    </source>
</evidence>
<dbReference type="SUPFAM" id="SSF100939">
    <property type="entry name" value="SPOC domain-like"/>
    <property type="match status" value="1"/>
</dbReference>
<dbReference type="Gene3D" id="2.40.290.10">
    <property type="match status" value="1"/>
</dbReference>